<organism evidence="1 2">
    <name type="scientific">Aeromonas schubertii</name>
    <dbReference type="NCBI Taxonomy" id="652"/>
    <lineage>
        <taxon>Bacteria</taxon>
        <taxon>Pseudomonadati</taxon>
        <taxon>Pseudomonadota</taxon>
        <taxon>Gammaproteobacteria</taxon>
        <taxon>Aeromonadales</taxon>
        <taxon>Aeromonadaceae</taxon>
        <taxon>Aeromonas</taxon>
    </lineage>
</organism>
<proteinExistence type="predicted"/>
<sequence>MAALSWVDIDGVRYSCSGDQIDCHGQFGYHTRFDGHTLSQLEIENREGEPAGCLNVDFSTGQLTFTPLPGADIEGLSLLIGGEEGQSELSLFSLVSNEWGDLLAQGDEALLWEQPLEPGQESLSAETGQILTWDSFAFQDDQPEWLGASEGTVTPLPGLDEGLLFSEVDIHSVLDIPPHHPI</sequence>
<gene>
    <name evidence="1" type="ORF">LA374_15885</name>
</gene>
<dbReference type="RefSeq" id="WP_060586892.1">
    <property type="nucleotide sequence ID" value="NZ_CP013067.1"/>
</dbReference>
<evidence type="ECO:0000313" key="1">
    <source>
        <dbReference type="EMBL" id="MBZ6067677.1"/>
    </source>
</evidence>
<dbReference type="Proteomes" id="UP000774958">
    <property type="component" value="Unassembled WGS sequence"/>
</dbReference>
<accession>A0ABS7VE67</accession>
<name>A0ABS7VE67_9GAMM</name>
<dbReference type="EMBL" id="JAIRBT010000024">
    <property type="protein sequence ID" value="MBZ6067677.1"/>
    <property type="molecule type" value="Genomic_DNA"/>
</dbReference>
<comment type="caution">
    <text evidence="1">The sequence shown here is derived from an EMBL/GenBank/DDBJ whole genome shotgun (WGS) entry which is preliminary data.</text>
</comment>
<evidence type="ECO:0000313" key="2">
    <source>
        <dbReference type="Proteomes" id="UP000774958"/>
    </source>
</evidence>
<reference evidence="1 2" key="1">
    <citation type="submission" date="2021-09" db="EMBL/GenBank/DDBJ databases">
        <title>Aeromonas schubertii isolated from Asian sea bass.</title>
        <authorList>
            <person name="Pinpimai K."/>
        </authorList>
    </citation>
    <scope>NUCLEOTIDE SEQUENCE [LARGE SCALE GENOMIC DNA]</scope>
    <source>
        <strain evidence="1 2">CHULA2021a</strain>
    </source>
</reference>
<protein>
    <submittedName>
        <fullName evidence="1">Uncharacterized protein</fullName>
    </submittedName>
</protein>
<keyword evidence="2" id="KW-1185">Reference proteome</keyword>